<evidence type="ECO:0000313" key="3">
    <source>
        <dbReference type="Proteomes" id="UP001596447"/>
    </source>
</evidence>
<accession>A0ABD5Z789</accession>
<evidence type="ECO:0000256" key="1">
    <source>
        <dbReference type="SAM" id="Phobius"/>
    </source>
</evidence>
<sequence>MRRETAIILLLISLVVLPVWYVAMTSGAMAHHEEVVLRPMPNESLNALGHFAPMPVETGIYRSGVVTWIALFALMGILLLSTRYLRRVGREGDAVEGEATADLDLPPYLTKGREVVAYWTPSASIGGVWLVGIFALLDVAFASLLASEVLGMARTQFIGLYAGLLTLSLGETVMLYYAHFVPSIDVVEARH</sequence>
<dbReference type="AlphaFoldDB" id="A0ABD5Z789"/>
<keyword evidence="1" id="KW-0812">Transmembrane</keyword>
<keyword evidence="1" id="KW-1133">Transmembrane helix</keyword>
<gene>
    <name evidence="2" type="ORF">ACFQJ9_16140</name>
</gene>
<reference evidence="2 3" key="1">
    <citation type="journal article" date="2019" name="Int. J. Syst. Evol. Microbiol.">
        <title>The Global Catalogue of Microorganisms (GCM) 10K type strain sequencing project: providing services to taxonomists for standard genome sequencing and annotation.</title>
        <authorList>
            <consortium name="The Broad Institute Genomics Platform"/>
            <consortium name="The Broad Institute Genome Sequencing Center for Infectious Disease"/>
            <person name="Wu L."/>
            <person name="Ma J."/>
        </authorList>
    </citation>
    <scope>NUCLEOTIDE SEQUENCE [LARGE SCALE GENOMIC DNA]</scope>
    <source>
        <strain evidence="2 3">XZGYJ-43</strain>
    </source>
</reference>
<name>A0ABD5Z789_9EURY</name>
<evidence type="ECO:0000313" key="2">
    <source>
        <dbReference type="EMBL" id="MFC7200918.1"/>
    </source>
</evidence>
<keyword evidence="1" id="KW-0472">Membrane</keyword>
<organism evidence="2 3">
    <name type="scientific">Halospeciosus flavus</name>
    <dbReference type="NCBI Taxonomy" id="3032283"/>
    <lineage>
        <taxon>Archaea</taxon>
        <taxon>Methanobacteriati</taxon>
        <taxon>Methanobacteriota</taxon>
        <taxon>Stenosarchaea group</taxon>
        <taxon>Halobacteria</taxon>
        <taxon>Halobacteriales</taxon>
        <taxon>Halobacteriaceae</taxon>
        <taxon>Halospeciosus</taxon>
    </lineage>
</organism>
<feature type="transmembrane region" description="Helical" evidence="1">
    <location>
        <begin position="158"/>
        <end position="178"/>
    </location>
</feature>
<dbReference type="Proteomes" id="UP001596447">
    <property type="component" value="Unassembled WGS sequence"/>
</dbReference>
<proteinExistence type="predicted"/>
<comment type="caution">
    <text evidence="2">The sequence shown here is derived from an EMBL/GenBank/DDBJ whole genome shotgun (WGS) entry which is preliminary data.</text>
</comment>
<keyword evidence="3" id="KW-1185">Reference proteome</keyword>
<feature type="transmembrane region" description="Helical" evidence="1">
    <location>
        <begin position="60"/>
        <end position="80"/>
    </location>
</feature>
<protein>
    <submittedName>
        <fullName evidence="2">Uncharacterized protein</fullName>
    </submittedName>
</protein>
<dbReference type="EMBL" id="JBHTAR010000011">
    <property type="protein sequence ID" value="MFC7200918.1"/>
    <property type="molecule type" value="Genomic_DNA"/>
</dbReference>
<dbReference type="RefSeq" id="WP_279527681.1">
    <property type="nucleotide sequence ID" value="NZ_CP122312.1"/>
</dbReference>